<feature type="compositionally biased region" description="Low complexity" evidence="1">
    <location>
        <begin position="60"/>
        <end position="73"/>
    </location>
</feature>
<sequence length="79" mass="8512">MPVGGGERRDADTDDRQRRRQCEEPPQSPTAEFPMWALASDGRSDGMCSVTRVQGKNAETSSSAATPATTSPSQWGPCR</sequence>
<name>A0ABP8PEG3_9ACTN</name>
<feature type="compositionally biased region" description="Basic and acidic residues" evidence="1">
    <location>
        <begin position="1"/>
        <end position="23"/>
    </location>
</feature>
<feature type="region of interest" description="Disordered" evidence="1">
    <location>
        <begin position="1"/>
        <end position="79"/>
    </location>
</feature>
<organism evidence="2 3">
    <name type="scientific">Actinoallomurus oryzae</name>
    <dbReference type="NCBI Taxonomy" id="502180"/>
    <lineage>
        <taxon>Bacteria</taxon>
        <taxon>Bacillati</taxon>
        <taxon>Actinomycetota</taxon>
        <taxon>Actinomycetes</taxon>
        <taxon>Streptosporangiales</taxon>
        <taxon>Thermomonosporaceae</taxon>
        <taxon>Actinoallomurus</taxon>
    </lineage>
</organism>
<reference evidence="3" key="1">
    <citation type="journal article" date="2019" name="Int. J. Syst. Evol. Microbiol.">
        <title>The Global Catalogue of Microorganisms (GCM) 10K type strain sequencing project: providing services to taxonomists for standard genome sequencing and annotation.</title>
        <authorList>
            <consortium name="The Broad Institute Genomics Platform"/>
            <consortium name="The Broad Institute Genome Sequencing Center for Infectious Disease"/>
            <person name="Wu L."/>
            <person name="Ma J."/>
        </authorList>
    </citation>
    <scope>NUCLEOTIDE SEQUENCE [LARGE SCALE GENOMIC DNA]</scope>
    <source>
        <strain evidence="3">JCM 17933</strain>
    </source>
</reference>
<evidence type="ECO:0000313" key="3">
    <source>
        <dbReference type="Proteomes" id="UP001500503"/>
    </source>
</evidence>
<protein>
    <submittedName>
        <fullName evidence="2">Uncharacterized protein</fullName>
    </submittedName>
</protein>
<dbReference type="EMBL" id="BAABHF010000009">
    <property type="protein sequence ID" value="GAA4484919.1"/>
    <property type="molecule type" value="Genomic_DNA"/>
</dbReference>
<accession>A0ABP8PEG3</accession>
<evidence type="ECO:0000313" key="2">
    <source>
        <dbReference type="EMBL" id="GAA4484919.1"/>
    </source>
</evidence>
<dbReference type="Proteomes" id="UP001500503">
    <property type="component" value="Unassembled WGS sequence"/>
</dbReference>
<proteinExistence type="predicted"/>
<comment type="caution">
    <text evidence="2">The sequence shown here is derived from an EMBL/GenBank/DDBJ whole genome shotgun (WGS) entry which is preliminary data.</text>
</comment>
<keyword evidence="3" id="KW-1185">Reference proteome</keyword>
<evidence type="ECO:0000256" key="1">
    <source>
        <dbReference type="SAM" id="MobiDB-lite"/>
    </source>
</evidence>
<gene>
    <name evidence="2" type="ORF">GCM10023191_008720</name>
</gene>